<dbReference type="EMBL" id="CP136890">
    <property type="protein sequence ID" value="WOK91523.1"/>
    <property type="molecule type" value="Genomic_DNA"/>
</dbReference>
<dbReference type="InterPro" id="IPR001128">
    <property type="entry name" value="Cyt_P450"/>
</dbReference>
<dbReference type="PANTHER" id="PTHR24282">
    <property type="entry name" value="CYTOCHROME P450 FAMILY MEMBER"/>
    <property type="match status" value="1"/>
</dbReference>
<dbReference type="Gene3D" id="1.10.630.10">
    <property type="entry name" value="Cytochrome P450"/>
    <property type="match status" value="1"/>
</dbReference>
<feature type="transmembrane region" description="Helical" evidence="13">
    <location>
        <begin position="12"/>
        <end position="35"/>
    </location>
</feature>
<dbReference type="GO" id="GO:0004497">
    <property type="term" value="F:monooxygenase activity"/>
    <property type="evidence" value="ECO:0007669"/>
    <property type="project" value="UniProtKB-KW"/>
</dbReference>
<dbReference type="GO" id="GO:0016705">
    <property type="term" value="F:oxidoreductase activity, acting on paired donors, with incorporation or reduction of molecular oxygen"/>
    <property type="evidence" value="ECO:0007669"/>
    <property type="project" value="InterPro"/>
</dbReference>
<dbReference type="Proteomes" id="UP001327560">
    <property type="component" value="Chromosome 1"/>
</dbReference>
<dbReference type="PROSITE" id="PS00086">
    <property type="entry name" value="CYTOCHROME_P450"/>
    <property type="match status" value="1"/>
</dbReference>
<evidence type="ECO:0000256" key="11">
    <source>
        <dbReference type="PIRSR" id="PIRSR602401-1"/>
    </source>
</evidence>
<dbReference type="InterPro" id="IPR036396">
    <property type="entry name" value="Cyt_P450_sf"/>
</dbReference>
<evidence type="ECO:0000256" key="13">
    <source>
        <dbReference type="SAM" id="Phobius"/>
    </source>
</evidence>
<evidence type="ECO:0000256" key="6">
    <source>
        <dbReference type="ARBA" id="ARBA00022989"/>
    </source>
</evidence>
<evidence type="ECO:0000256" key="4">
    <source>
        <dbReference type="ARBA" id="ARBA00022692"/>
    </source>
</evidence>
<keyword evidence="4 13" id="KW-0812">Transmembrane</keyword>
<evidence type="ECO:0000256" key="10">
    <source>
        <dbReference type="ARBA" id="ARBA00023136"/>
    </source>
</evidence>
<organism evidence="14 15">
    <name type="scientific">Canna indica</name>
    <name type="common">Indian-shot</name>
    <dbReference type="NCBI Taxonomy" id="4628"/>
    <lineage>
        <taxon>Eukaryota</taxon>
        <taxon>Viridiplantae</taxon>
        <taxon>Streptophyta</taxon>
        <taxon>Embryophyta</taxon>
        <taxon>Tracheophyta</taxon>
        <taxon>Spermatophyta</taxon>
        <taxon>Magnoliopsida</taxon>
        <taxon>Liliopsida</taxon>
        <taxon>Zingiberales</taxon>
        <taxon>Cannaceae</taxon>
        <taxon>Canna</taxon>
    </lineage>
</organism>
<dbReference type="PANTHER" id="PTHR24282:SF255">
    <property type="entry name" value="CYTOCHROME P450 72A11-RELATED"/>
    <property type="match status" value="1"/>
</dbReference>
<protein>
    <submittedName>
        <fullName evidence="14">Cytochrome P450</fullName>
    </submittedName>
</protein>
<keyword evidence="8 11" id="KW-0408">Iron</keyword>
<keyword evidence="3 11" id="KW-0349">Heme</keyword>
<evidence type="ECO:0000313" key="14">
    <source>
        <dbReference type="EMBL" id="WOK91523.1"/>
    </source>
</evidence>
<comment type="subcellular location">
    <subcellularLocation>
        <location evidence="1">Membrane</location>
        <topology evidence="1">Single-pass membrane protein</topology>
    </subcellularLocation>
</comment>
<evidence type="ECO:0000256" key="8">
    <source>
        <dbReference type="ARBA" id="ARBA00023004"/>
    </source>
</evidence>
<sequence>MGWQVTADMLWCLGYGASALLLVAWAVQLLHWAWWTPRRLDRALRAQGIKGTPYSFLRGDVAENVRLLRAARSKPMPLSHDIAPRVFPLQHRAVEEYGKLSFTWLGPQPRLTIFDIDQVREVLSNKFGHYGKTRVNSLWRFFIGGLVTYEGDKWAKHRRILNPAFHVEKLKSMLPAFSACCDDLVCRWEKMVGSDTCYELDVWPEFQSFTGDVISRSAFGSNYEQGRRIFQLQDEQALLLIQSARNLYIPGYRFLPTRTNNRIKAIDREVRTIIRGIIKKREEAMKMGKPCNNDLLGLLMESNIKQVQENGNKNAGMTIEEVVEECKLFYFAGQETTSVLLTWTMVLLSMYPSWQDRAREEVLRLFGKNRPDFDGLNHLKTVTMILYEVLRLYPPAIFLLRQTYKTMKLGNVVYPPGVALVMPIILIHHDPDLWGADVNEFKPERFAEGISKASKNDQVAFFPFGSGPRICIGQSFALVEAKIALCVILQRFSFELSPSYAHAPYTVITLQPQHGAPIRLRRL</sequence>
<dbReference type="PRINTS" id="PR00385">
    <property type="entry name" value="P450"/>
</dbReference>
<dbReference type="GO" id="GO:0020037">
    <property type="term" value="F:heme binding"/>
    <property type="evidence" value="ECO:0007669"/>
    <property type="project" value="InterPro"/>
</dbReference>
<keyword evidence="10 13" id="KW-0472">Membrane</keyword>
<keyword evidence="5 11" id="KW-0479">Metal-binding</keyword>
<dbReference type="CDD" id="cd20642">
    <property type="entry name" value="CYP72"/>
    <property type="match status" value="1"/>
</dbReference>
<comment type="similarity">
    <text evidence="2 12">Belongs to the cytochrome P450 family.</text>
</comment>
<evidence type="ECO:0000256" key="3">
    <source>
        <dbReference type="ARBA" id="ARBA00022617"/>
    </source>
</evidence>
<keyword evidence="15" id="KW-1185">Reference proteome</keyword>
<comment type="cofactor">
    <cofactor evidence="11">
        <name>heme</name>
        <dbReference type="ChEBI" id="CHEBI:30413"/>
    </cofactor>
</comment>
<evidence type="ECO:0000313" key="15">
    <source>
        <dbReference type="Proteomes" id="UP001327560"/>
    </source>
</evidence>
<evidence type="ECO:0000256" key="7">
    <source>
        <dbReference type="ARBA" id="ARBA00023002"/>
    </source>
</evidence>
<dbReference type="Pfam" id="PF00067">
    <property type="entry name" value="p450"/>
    <property type="match status" value="1"/>
</dbReference>
<feature type="binding site" description="axial binding residue" evidence="11">
    <location>
        <position position="471"/>
    </location>
    <ligand>
        <name>heme</name>
        <dbReference type="ChEBI" id="CHEBI:30413"/>
    </ligand>
    <ligandPart>
        <name>Fe</name>
        <dbReference type="ChEBI" id="CHEBI:18248"/>
    </ligandPart>
</feature>
<dbReference type="InterPro" id="IPR017972">
    <property type="entry name" value="Cyt_P450_CS"/>
</dbReference>
<proteinExistence type="inferred from homology"/>
<dbReference type="PRINTS" id="PR00463">
    <property type="entry name" value="EP450I"/>
</dbReference>
<dbReference type="InterPro" id="IPR002401">
    <property type="entry name" value="Cyt_P450_E_grp-I"/>
</dbReference>
<evidence type="ECO:0000256" key="5">
    <source>
        <dbReference type="ARBA" id="ARBA00022723"/>
    </source>
</evidence>
<dbReference type="GO" id="GO:0016020">
    <property type="term" value="C:membrane"/>
    <property type="evidence" value="ECO:0007669"/>
    <property type="project" value="UniProtKB-SubCell"/>
</dbReference>
<dbReference type="GO" id="GO:0005506">
    <property type="term" value="F:iron ion binding"/>
    <property type="evidence" value="ECO:0007669"/>
    <property type="project" value="InterPro"/>
</dbReference>
<keyword evidence="9 12" id="KW-0503">Monooxygenase</keyword>
<dbReference type="GO" id="GO:0008202">
    <property type="term" value="P:steroid metabolic process"/>
    <property type="evidence" value="ECO:0007669"/>
    <property type="project" value="UniProtKB-ARBA"/>
</dbReference>
<dbReference type="FunFam" id="1.10.630.10:FF:000029">
    <property type="entry name" value="Cytochrome P450 734A1"/>
    <property type="match status" value="1"/>
</dbReference>
<dbReference type="InterPro" id="IPR050665">
    <property type="entry name" value="Cytochrome_P450_Monooxygen"/>
</dbReference>
<dbReference type="AlphaFoldDB" id="A0AAQ3PWU4"/>
<reference evidence="14 15" key="1">
    <citation type="submission" date="2023-10" db="EMBL/GenBank/DDBJ databases">
        <title>Chromosome-scale genome assembly provides insights into flower coloration mechanisms of Canna indica.</title>
        <authorList>
            <person name="Li C."/>
        </authorList>
    </citation>
    <scope>NUCLEOTIDE SEQUENCE [LARGE SCALE GENOMIC DNA]</scope>
    <source>
        <tissue evidence="14">Flower</tissue>
    </source>
</reference>
<accession>A0AAQ3PWU4</accession>
<evidence type="ECO:0000256" key="2">
    <source>
        <dbReference type="ARBA" id="ARBA00010617"/>
    </source>
</evidence>
<evidence type="ECO:0000256" key="1">
    <source>
        <dbReference type="ARBA" id="ARBA00004167"/>
    </source>
</evidence>
<keyword evidence="6 13" id="KW-1133">Transmembrane helix</keyword>
<keyword evidence="7 12" id="KW-0560">Oxidoreductase</keyword>
<dbReference type="SUPFAM" id="SSF48264">
    <property type="entry name" value="Cytochrome P450"/>
    <property type="match status" value="1"/>
</dbReference>
<evidence type="ECO:0000256" key="12">
    <source>
        <dbReference type="RuleBase" id="RU000461"/>
    </source>
</evidence>
<gene>
    <name evidence="14" type="ORF">Cni_G00214</name>
</gene>
<name>A0AAQ3PWU4_9LILI</name>
<evidence type="ECO:0000256" key="9">
    <source>
        <dbReference type="ARBA" id="ARBA00023033"/>
    </source>
</evidence>